<dbReference type="GO" id="GO:0007165">
    <property type="term" value="P:signal transduction"/>
    <property type="evidence" value="ECO:0007669"/>
    <property type="project" value="InterPro"/>
</dbReference>
<dbReference type="GO" id="GO:0005829">
    <property type="term" value="C:cytosol"/>
    <property type="evidence" value="ECO:0007669"/>
    <property type="project" value="TreeGrafter"/>
</dbReference>
<sequence length="152" mass="16492">MASSQSHGGPAAEAADADELTQVLEFGLGEETYCLDIAYIDEIVDATDLTAIPNSPRHVEGVMDLRGKTTTIIDPKVFLGVAEQGARERIIVFDPAETGDGGTVGWVVDEVFQVRDVTPDQVDDTTVNADESIRGIVKDDDRFVVWVEPRTE</sequence>
<organism evidence="2 3">
    <name type="scientific">Candidatus Halobonum tyrrellensis G22</name>
    <dbReference type="NCBI Taxonomy" id="1324957"/>
    <lineage>
        <taxon>Archaea</taxon>
        <taxon>Methanobacteriati</taxon>
        <taxon>Methanobacteriota</taxon>
        <taxon>Stenosarchaea group</taxon>
        <taxon>Halobacteria</taxon>
        <taxon>Halobacteriales</taxon>
        <taxon>Haloferacaceae</taxon>
        <taxon>Candidatus Halobonum</taxon>
    </lineage>
</organism>
<gene>
    <name evidence="2" type="ORF">K933_03395</name>
</gene>
<dbReference type="InterPro" id="IPR036061">
    <property type="entry name" value="CheW-like_dom_sf"/>
</dbReference>
<evidence type="ECO:0000313" key="2">
    <source>
        <dbReference type="EMBL" id="ESP89569.1"/>
    </source>
</evidence>
<dbReference type="InterPro" id="IPR039315">
    <property type="entry name" value="CheW"/>
</dbReference>
<dbReference type="OrthoDB" id="115049at2157"/>
<dbReference type="Pfam" id="PF01584">
    <property type="entry name" value="CheW"/>
    <property type="match status" value="1"/>
</dbReference>
<dbReference type="AlphaFoldDB" id="V4HNR8"/>
<dbReference type="eggNOG" id="arCOG02395">
    <property type="taxonomic scope" value="Archaea"/>
</dbReference>
<dbReference type="RefSeq" id="WP_023393270.1">
    <property type="nucleotide sequence ID" value="NZ_ASGZ01000008.1"/>
</dbReference>
<feature type="domain" description="CheW-like" evidence="1">
    <location>
        <begin position="20"/>
        <end position="152"/>
    </location>
</feature>
<dbReference type="Gene3D" id="2.30.30.40">
    <property type="entry name" value="SH3 Domains"/>
    <property type="match status" value="1"/>
</dbReference>
<proteinExistence type="predicted"/>
<dbReference type="STRING" id="1324957.K933_03395"/>
<dbReference type="PROSITE" id="PS50851">
    <property type="entry name" value="CHEW"/>
    <property type="match status" value="1"/>
</dbReference>
<dbReference type="GO" id="GO:0006935">
    <property type="term" value="P:chemotaxis"/>
    <property type="evidence" value="ECO:0007669"/>
    <property type="project" value="InterPro"/>
</dbReference>
<dbReference type="PANTHER" id="PTHR22617">
    <property type="entry name" value="CHEMOTAXIS SENSOR HISTIDINE KINASE-RELATED"/>
    <property type="match status" value="1"/>
</dbReference>
<dbReference type="EMBL" id="ASGZ01000008">
    <property type="protein sequence ID" value="ESP89569.1"/>
    <property type="molecule type" value="Genomic_DNA"/>
</dbReference>
<dbReference type="InterPro" id="IPR002545">
    <property type="entry name" value="CheW-lke_dom"/>
</dbReference>
<dbReference type="Proteomes" id="UP000017840">
    <property type="component" value="Unassembled WGS sequence"/>
</dbReference>
<dbReference type="PANTHER" id="PTHR22617:SF23">
    <property type="entry name" value="CHEMOTAXIS PROTEIN CHEW"/>
    <property type="match status" value="1"/>
</dbReference>
<dbReference type="Gene3D" id="2.40.50.180">
    <property type="entry name" value="CheA-289, Domain 4"/>
    <property type="match status" value="1"/>
</dbReference>
<comment type="caution">
    <text evidence="2">The sequence shown here is derived from an EMBL/GenBank/DDBJ whole genome shotgun (WGS) entry which is preliminary data.</text>
</comment>
<keyword evidence="3" id="KW-1185">Reference proteome</keyword>
<dbReference type="SUPFAM" id="SSF50341">
    <property type="entry name" value="CheW-like"/>
    <property type="match status" value="1"/>
</dbReference>
<protein>
    <submittedName>
        <fullName evidence="2">CheW protein</fullName>
    </submittedName>
</protein>
<dbReference type="SMART" id="SM00260">
    <property type="entry name" value="CheW"/>
    <property type="match status" value="1"/>
</dbReference>
<evidence type="ECO:0000259" key="1">
    <source>
        <dbReference type="PROSITE" id="PS50851"/>
    </source>
</evidence>
<accession>V4HNR8</accession>
<name>V4HNR8_9EURY</name>
<evidence type="ECO:0000313" key="3">
    <source>
        <dbReference type="Proteomes" id="UP000017840"/>
    </source>
</evidence>
<reference evidence="2 3" key="1">
    <citation type="journal article" date="2013" name="Genome Announc.">
        <title>Draft Genome Sequence of 'Candidatus Halobonum tyrrellensis' Strain G22, Isolated from the Hypersaline Waters of Lake Tyrrell, Australia.</title>
        <authorList>
            <person name="Ugalde J.A."/>
            <person name="Narasingarao P."/>
            <person name="Kuo S."/>
            <person name="Podell S."/>
            <person name="Allen E.E."/>
        </authorList>
    </citation>
    <scope>NUCLEOTIDE SEQUENCE [LARGE SCALE GENOMIC DNA]</scope>
    <source>
        <strain evidence="2 3">G22</strain>
    </source>
</reference>